<dbReference type="PIRSF" id="PIRSF002808">
    <property type="entry name" value="Hexose_phosphate_transp"/>
    <property type="match status" value="1"/>
</dbReference>
<comment type="caution">
    <text evidence="10">The sequence shown here is derived from an EMBL/GenBank/DDBJ whole genome shotgun (WGS) entry which is preliminary data.</text>
</comment>
<dbReference type="SUPFAM" id="SSF103473">
    <property type="entry name" value="MFS general substrate transporter"/>
    <property type="match status" value="1"/>
</dbReference>
<dbReference type="PROSITE" id="PS50850">
    <property type="entry name" value="MFS"/>
    <property type="match status" value="1"/>
</dbReference>
<dbReference type="EMBL" id="WDED01000053">
    <property type="protein sequence ID" value="KAB6140733.1"/>
    <property type="molecule type" value="Genomic_DNA"/>
</dbReference>
<evidence type="ECO:0000256" key="2">
    <source>
        <dbReference type="ARBA" id="ARBA00022692"/>
    </source>
</evidence>
<dbReference type="PANTHER" id="PTHR43826:SF7">
    <property type="entry name" value="PROTEIN UHPC, PUTATIVE-RELATED"/>
    <property type="match status" value="1"/>
</dbReference>
<dbReference type="CDD" id="cd17312">
    <property type="entry name" value="MFS_OPA_SLC37"/>
    <property type="match status" value="1"/>
</dbReference>
<dbReference type="InterPro" id="IPR020846">
    <property type="entry name" value="MFS_dom"/>
</dbReference>
<keyword evidence="4 5" id="KW-0472">Membrane</keyword>
<dbReference type="InterPro" id="IPR036259">
    <property type="entry name" value="MFS_trans_sf"/>
</dbReference>
<evidence type="ECO:0000313" key="8">
    <source>
        <dbReference type="EMBL" id="KAB6140733.1"/>
    </source>
</evidence>
<dbReference type="EMBL" id="QRYV01000021">
    <property type="protein sequence ID" value="RGV14840.1"/>
    <property type="molecule type" value="Genomic_DNA"/>
</dbReference>
<dbReference type="GO" id="GO:0012505">
    <property type="term" value="C:endomembrane system"/>
    <property type="evidence" value="ECO:0007669"/>
    <property type="project" value="UniProtKB-SubCell"/>
</dbReference>
<gene>
    <name evidence="10" type="ORF">B5E52_13710</name>
    <name evidence="13" type="ORF">DW027_02155</name>
    <name evidence="12" type="ORF">DWW25_10340</name>
    <name evidence="11" type="ORF">DXD03_11495</name>
    <name evidence="8" type="ORF">GA398_23330</name>
    <name evidence="7" type="ORF">GA560_13365</name>
    <name evidence="9" type="ORF">LD004_13840</name>
</gene>
<evidence type="ECO:0000259" key="6">
    <source>
        <dbReference type="PROSITE" id="PS50850"/>
    </source>
</evidence>
<dbReference type="EMBL" id="NFLW01000026">
    <property type="protein sequence ID" value="OUQ66593.1"/>
    <property type="molecule type" value="Genomic_DNA"/>
</dbReference>
<evidence type="ECO:0000256" key="3">
    <source>
        <dbReference type="ARBA" id="ARBA00022989"/>
    </source>
</evidence>
<reference evidence="15 16" key="3">
    <citation type="submission" date="2018-08" db="EMBL/GenBank/DDBJ databases">
        <title>A genome reference for cultivated species of the human gut microbiota.</title>
        <authorList>
            <person name="Zou Y."/>
            <person name="Xue W."/>
            <person name="Luo G."/>
        </authorList>
    </citation>
    <scope>NUCLEOTIDE SEQUENCE [LARGE SCALE GENOMIC DNA]</scope>
    <source>
        <strain evidence="12 16">AF14-7</strain>
        <strain evidence="13 17">AF38-2</strain>
        <strain evidence="11 15">TF10-34</strain>
    </source>
</reference>
<evidence type="ECO:0000256" key="4">
    <source>
        <dbReference type="ARBA" id="ARBA00023136"/>
    </source>
</evidence>
<name>A0A1Y4VB37_9BACE</name>
<evidence type="ECO:0000256" key="1">
    <source>
        <dbReference type="ARBA" id="ARBA00004127"/>
    </source>
</evidence>
<comment type="subcellular location">
    <subcellularLocation>
        <location evidence="1">Endomembrane system</location>
        <topology evidence="1">Multi-pass membrane protein</topology>
    </subcellularLocation>
</comment>
<evidence type="ECO:0000313" key="15">
    <source>
        <dbReference type="Proteomes" id="UP000261210"/>
    </source>
</evidence>
<reference evidence="9" key="5">
    <citation type="submission" date="2023-08" db="EMBL/GenBank/DDBJ databases">
        <title>Mucin Metabolism Genes Underlie the Key Renovations of Bacteroides xylanisolvens Genomes in Captive Great Apes.</title>
        <authorList>
            <person name="Nishida A.H."/>
        </authorList>
    </citation>
    <scope>NUCLEOTIDE SEQUENCE</scope>
    <source>
        <strain evidence="9">P13.H9</strain>
    </source>
</reference>
<dbReference type="Proteomes" id="UP001198461">
    <property type="component" value="Unassembled WGS sequence"/>
</dbReference>
<dbReference type="InterPro" id="IPR011701">
    <property type="entry name" value="MFS"/>
</dbReference>
<dbReference type="EMBL" id="WDER01000034">
    <property type="protein sequence ID" value="KAB6081881.1"/>
    <property type="molecule type" value="Genomic_DNA"/>
</dbReference>
<feature type="transmembrane region" description="Helical" evidence="5">
    <location>
        <begin position="45"/>
        <end position="68"/>
    </location>
</feature>
<evidence type="ECO:0000313" key="12">
    <source>
        <dbReference type="EMBL" id="RGV14840.1"/>
    </source>
</evidence>
<dbReference type="Proteomes" id="UP000283369">
    <property type="component" value="Unassembled WGS sequence"/>
</dbReference>
<feature type="transmembrane region" description="Helical" evidence="5">
    <location>
        <begin position="336"/>
        <end position="356"/>
    </location>
</feature>
<evidence type="ECO:0000313" key="19">
    <source>
        <dbReference type="Proteomes" id="UP000474077"/>
    </source>
</evidence>
<evidence type="ECO:0000313" key="13">
    <source>
        <dbReference type="EMBL" id="RHL41314.1"/>
    </source>
</evidence>
<evidence type="ECO:0000313" key="9">
    <source>
        <dbReference type="EMBL" id="MCA4704689.1"/>
    </source>
</evidence>
<evidence type="ECO:0000313" key="14">
    <source>
        <dbReference type="Proteomes" id="UP000196036"/>
    </source>
</evidence>
<dbReference type="RefSeq" id="WP_008021578.1">
    <property type="nucleotide sequence ID" value="NZ_JAASHA010000011.1"/>
</dbReference>
<feature type="transmembrane region" description="Helical" evidence="5">
    <location>
        <begin position="204"/>
        <end position="224"/>
    </location>
</feature>
<dbReference type="Gene3D" id="1.20.1250.20">
    <property type="entry name" value="MFS general substrate transporter like domains"/>
    <property type="match status" value="2"/>
</dbReference>
<dbReference type="EMBL" id="QSQU01000014">
    <property type="protein sequence ID" value="RGK62406.1"/>
    <property type="molecule type" value="Genomic_DNA"/>
</dbReference>
<dbReference type="InterPro" id="IPR051337">
    <property type="entry name" value="OPA_Antiporter"/>
</dbReference>
<dbReference type="GO" id="GO:0035435">
    <property type="term" value="P:phosphate ion transmembrane transport"/>
    <property type="evidence" value="ECO:0007669"/>
    <property type="project" value="TreeGrafter"/>
</dbReference>
<dbReference type="Pfam" id="PF07690">
    <property type="entry name" value="MFS_1"/>
    <property type="match status" value="1"/>
</dbReference>
<reference evidence="14" key="1">
    <citation type="submission" date="2017-04" db="EMBL/GenBank/DDBJ databases">
        <title>Function of individual gut microbiota members based on whole genome sequencing of pure cultures obtained from chicken caecum.</title>
        <authorList>
            <person name="Medvecky M."/>
            <person name="Cejkova D."/>
            <person name="Polansky O."/>
            <person name="Karasova D."/>
            <person name="Kubasova T."/>
            <person name="Cizek A."/>
            <person name="Rychlik I."/>
        </authorList>
    </citation>
    <scope>NUCLEOTIDE SEQUENCE [LARGE SCALE GENOMIC DNA]</scope>
    <source>
        <strain evidence="14">An109</strain>
    </source>
</reference>
<evidence type="ECO:0000313" key="7">
    <source>
        <dbReference type="EMBL" id="KAB6081881.1"/>
    </source>
</evidence>
<feature type="transmembrane region" description="Helical" evidence="5">
    <location>
        <begin position="303"/>
        <end position="324"/>
    </location>
</feature>
<dbReference type="GO" id="GO:0061513">
    <property type="term" value="F:glucose 6-phosphate:phosphate antiporter activity"/>
    <property type="evidence" value="ECO:0007669"/>
    <property type="project" value="TreeGrafter"/>
</dbReference>
<feature type="transmembrane region" description="Helical" evidence="5">
    <location>
        <begin position="397"/>
        <end position="419"/>
    </location>
</feature>
<dbReference type="Proteomes" id="UP000284495">
    <property type="component" value="Unassembled WGS sequence"/>
</dbReference>
<evidence type="ECO:0000313" key="17">
    <source>
        <dbReference type="Proteomes" id="UP000284495"/>
    </source>
</evidence>
<dbReference type="Proteomes" id="UP000196036">
    <property type="component" value="Unassembled WGS sequence"/>
</dbReference>
<dbReference type="AlphaFoldDB" id="A0A1Y4VB37"/>
<reference evidence="10" key="2">
    <citation type="journal article" date="2018" name="BMC Genomics">
        <title>Whole genome sequencing and function prediction of 133 gut anaerobes isolated from chicken caecum in pure cultures.</title>
        <authorList>
            <person name="Medvecky M."/>
            <person name="Cejkova D."/>
            <person name="Polansky O."/>
            <person name="Karasova D."/>
            <person name="Kubasova T."/>
            <person name="Cizek A."/>
            <person name="Rychlik I."/>
        </authorList>
    </citation>
    <scope>NUCLEOTIDE SEQUENCE</scope>
    <source>
        <strain evidence="10">An109</strain>
    </source>
</reference>
<evidence type="ECO:0000313" key="10">
    <source>
        <dbReference type="EMBL" id="OUQ66593.1"/>
    </source>
</evidence>
<evidence type="ECO:0000256" key="5">
    <source>
        <dbReference type="SAM" id="Phobius"/>
    </source>
</evidence>
<keyword evidence="3 5" id="KW-1133">Transmembrane helix</keyword>
<proteinExistence type="predicted"/>
<dbReference type="Proteomes" id="UP000261210">
    <property type="component" value="Unassembled WGS sequence"/>
</dbReference>
<dbReference type="Proteomes" id="UP000474077">
    <property type="component" value="Unassembled WGS sequence"/>
</dbReference>
<dbReference type="Proteomes" id="UP000434604">
    <property type="component" value="Unassembled WGS sequence"/>
</dbReference>
<dbReference type="EMBL" id="JAIWYE010000025">
    <property type="protein sequence ID" value="MCA4704689.1"/>
    <property type="molecule type" value="Genomic_DNA"/>
</dbReference>
<feature type="transmembrane region" description="Helical" evidence="5">
    <location>
        <begin position="260"/>
        <end position="283"/>
    </location>
</feature>
<evidence type="ECO:0000313" key="11">
    <source>
        <dbReference type="EMBL" id="RGK62406.1"/>
    </source>
</evidence>
<evidence type="ECO:0000313" key="16">
    <source>
        <dbReference type="Proteomes" id="UP000283369"/>
    </source>
</evidence>
<feature type="domain" description="Major facilitator superfamily (MFS) profile" evidence="6">
    <location>
        <begin position="50"/>
        <end position="460"/>
    </location>
</feature>
<dbReference type="EMBL" id="QROO01000002">
    <property type="protein sequence ID" value="RHL41314.1"/>
    <property type="molecule type" value="Genomic_DNA"/>
</dbReference>
<dbReference type="PANTHER" id="PTHR43826">
    <property type="entry name" value="GLUCOSE-6-PHOSPHATE EXCHANGER SLC37A4"/>
    <property type="match status" value="1"/>
</dbReference>
<evidence type="ECO:0000313" key="18">
    <source>
        <dbReference type="Proteomes" id="UP000434604"/>
    </source>
</evidence>
<feature type="transmembrane region" description="Helical" evidence="5">
    <location>
        <begin position="120"/>
        <end position="143"/>
    </location>
</feature>
<feature type="transmembrane region" description="Helical" evidence="5">
    <location>
        <begin position="439"/>
        <end position="458"/>
    </location>
</feature>
<organism evidence="10 14">
    <name type="scientific">Bacteroides xylanisolvens</name>
    <dbReference type="NCBI Taxonomy" id="371601"/>
    <lineage>
        <taxon>Bacteria</taxon>
        <taxon>Pseudomonadati</taxon>
        <taxon>Bacteroidota</taxon>
        <taxon>Bacteroidia</taxon>
        <taxon>Bacteroidales</taxon>
        <taxon>Bacteroidaceae</taxon>
        <taxon>Bacteroides</taxon>
    </lineage>
</organism>
<sequence>MLKQLINFYKVSSPRPCNRETLSSFDKCRLDSDTRINSDSRRLKYLKWSTFLSATFGYGMYYVCRLSLNVVKKPIVDEGIFSETELGIIGSVLFFTYAIGKFTNGFLADRSNINRFMTTGLLITALVNLCLGFTNSFILFAILWGISGWFQSMGAASCVVGLSRWFTDKERGSYYGFWSASHNIGEALTFLIIASIVSVLGWRYGFFGAGIVGLIGALIVWKFFHDTPESMGFPSVNVPKQKKEMSETETADFNKAQRQVLLMPAIWILALSSAFMYISRYAINSWGVFYLEAQKGYSTLDASFIISICPVCGIIGTMFSGVISDKLFGGRRNVPALIFGLMNVFALCLFLLVPGAHFWIDVLAMVLFGLGIGVLICFLGGLMAVDIAPRNASGAALGVVGIASYIGAGLQDVMSGILIEGQKTVQNGVDVYDFTYINWFWIGAALLSVLFALLVWNAKSKEVD</sequence>
<dbReference type="InterPro" id="IPR000849">
    <property type="entry name" value="Sugar_P_transporter"/>
</dbReference>
<feature type="transmembrane region" description="Helical" evidence="5">
    <location>
        <begin position="88"/>
        <end position="108"/>
    </location>
</feature>
<accession>A0A1Y4VB37</accession>
<dbReference type="GO" id="GO:0005886">
    <property type="term" value="C:plasma membrane"/>
    <property type="evidence" value="ECO:0007669"/>
    <property type="project" value="TreeGrafter"/>
</dbReference>
<feature type="transmembrane region" description="Helical" evidence="5">
    <location>
        <begin position="362"/>
        <end position="385"/>
    </location>
</feature>
<reference evidence="18 19" key="4">
    <citation type="journal article" date="2019" name="Nat. Med.">
        <title>A library of human gut bacterial isolates paired with longitudinal multiomics data enables mechanistic microbiome research.</title>
        <authorList>
            <person name="Poyet M."/>
            <person name="Groussin M."/>
            <person name="Gibbons S.M."/>
            <person name="Avila-Pacheco J."/>
            <person name="Jiang X."/>
            <person name="Kearney S.M."/>
            <person name="Perrotta A.R."/>
            <person name="Berdy B."/>
            <person name="Zhao S."/>
            <person name="Lieberman T.D."/>
            <person name="Swanson P.K."/>
            <person name="Smith M."/>
            <person name="Roesemann S."/>
            <person name="Alexander J.E."/>
            <person name="Rich S.A."/>
            <person name="Livny J."/>
            <person name="Vlamakis H."/>
            <person name="Clish C."/>
            <person name="Bullock K."/>
            <person name="Deik A."/>
            <person name="Scott J."/>
            <person name="Pierce K.A."/>
            <person name="Xavier R.J."/>
            <person name="Alm E.J."/>
        </authorList>
    </citation>
    <scope>NUCLEOTIDE SEQUENCE [LARGE SCALE GENOMIC DNA]</scope>
    <source>
        <strain evidence="8 18">BIOML-A58</strain>
        <strain evidence="7 19">BIOML-A73</strain>
    </source>
</reference>
<protein>
    <submittedName>
        <fullName evidence="10">MFS transporter</fullName>
    </submittedName>
</protein>
<keyword evidence="2 5" id="KW-0812">Transmembrane</keyword>